<dbReference type="EMBL" id="CP165626">
    <property type="protein sequence ID" value="XDU98632.1"/>
    <property type="molecule type" value="Genomic_DNA"/>
</dbReference>
<dbReference type="AlphaFoldDB" id="A0AB39WBG0"/>
<evidence type="ECO:0000313" key="1">
    <source>
        <dbReference type="EMBL" id="XDU98632.1"/>
    </source>
</evidence>
<reference evidence="1" key="1">
    <citation type="submission" date="2024-07" db="EMBL/GenBank/DDBJ databases">
        <authorList>
            <person name="Biller S.J."/>
        </authorList>
    </citation>
    <scope>NUCLEOTIDE SEQUENCE</scope>
    <source>
        <strain evidence="1">WC2416</strain>
    </source>
</reference>
<dbReference type="PANTHER" id="PTHR23416">
    <property type="entry name" value="SIALIC ACID SYNTHASE-RELATED"/>
    <property type="match status" value="1"/>
</dbReference>
<dbReference type="RefSeq" id="WP_369769603.1">
    <property type="nucleotide sequence ID" value="NZ_CP165626.1"/>
</dbReference>
<organism evidence="1">
    <name type="scientific">Flavobacterium sp. WC2416</name>
    <dbReference type="NCBI Taxonomy" id="3234141"/>
    <lineage>
        <taxon>Bacteria</taxon>
        <taxon>Pseudomonadati</taxon>
        <taxon>Bacteroidota</taxon>
        <taxon>Flavobacteriia</taxon>
        <taxon>Flavobacteriales</taxon>
        <taxon>Flavobacteriaceae</taxon>
        <taxon>Flavobacterium</taxon>
    </lineage>
</organism>
<dbReference type="SUPFAM" id="SSF51161">
    <property type="entry name" value="Trimeric LpxA-like enzymes"/>
    <property type="match status" value="1"/>
</dbReference>
<dbReference type="Gene3D" id="2.160.10.10">
    <property type="entry name" value="Hexapeptide repeat proteins"/>
    <property type="match status" value="1"/>
</dbReference>
<dbReference type="InterPro" id="IPR011004">
    <property type="entry name" value="Trimer_LpxA-like_sf"/>
</dbReference>
<dbReference type="PANTHER" id="PTHR23416:SF78">
    <property type="entry name" value="LIPOPOLYSACCHARIDE BIOSYNTHESIS O-ACETYL TRANSFERASE WBBJ-RELATED"/>
    <property type="match status" value="1"/>
</dbReference>
<proteinExistence type="predicted"/>
<dbReference type="InterPro" id="IPR051159">
    <property type="entry name" value="Hexapeptide_acetyltransf"/>
</dbReference>
<dbReference type="CDD" id="cd04647">
    <property type="entry name" value="LbH_MAT_like"/>
    <property type="match status" value="1"/>
</dbReference>
<name>A0AB39WBG0_9FLAO</name>
<accession>A0AB39WBG0</accession>
<protein>
    <recommendedName>
        <fullName evidence="2">Acyltransferase</fullName>
    </recommendedName>
</protein>
<sequence>MKKAIKLFNKLKKSESNFIIVLSRFFWIKVFNKKSFLLHQKVTINGIKNIDAKDFVEVGVNYVGFSHKTDKTYLNIKGKLVFKGKYSIGRGCRFDIGENALVTIGSGGYINCNTNVIIMHSLEIGNNCAISWNCQFLDEDFHEIEYEKKKPVQNSIVIGNNVWIGCGVKIYKGTVIPNGCIIASDTIVKGVFEIENSLIGGNPARVLKERVSWK</sequence>
<evidence type="ECO:0008006" key="2">
    <source>
        <dbReference type="Google" id="ProtNLM"/>
    </source>
</evidence>
<gene>
    <name evidence="1" type="ORF">AB3G39_15910</name>
</gene>